<dbReference type="EMBL" id="AP005518">
    <property type="protein sequence ID" value="BAD46171.1"/>
    <property type="molecule type" value="Genomic_DNA"/>
</dbReference>
<accession>Q652U6</accession>
<feature type="compositionally biased region" description="Low complexity" evidence="1">
    <location>
        <begin position="1"/>
        <end position="13"/>
    </location>
</feature>
<feature type="region of interest" description="Disordered" evidence="1">
    <location>
        <begin position="1"/>
        <end position="28"/>
    </location>
</feature>
<reference evidence="4" key="3">
    <citation type="journal article" date="2005" name="Nature">
        <title>The map-based sequence of the rice genome.</title>
        <authorList>
            <consortium name="International rice genome sequencing project (IRGSP)"/>
            <person name="Matsumoto T."/>
            <person name="Wu J."/>
            <person name="Kanamori H."/>
            <person name="Katayose Y."/>
            <person name="Fujisawa M."/>
            <person name="Namiki N."/>
            <person name="Mizuno H."/>
            <person name="Yamamoto K."/>
            <person name="Antonio B.A."/>
            <person name="Baba T."/>
            <person name="Sakata K."/>
            <person name="Nagamura Y."/>
            <person name="Aoki H."/>
            <person name="Arikawa K."/>
            <person name="Arita K."/>
            <person name="Bito T."/>
            <person name="Chiden Y."/>
            <person name="Fujitsuka N."/>
            <person name="Fukunaka R."/>
            <person name="Hamada M."/>
            <person name="Harada C."/>
            <person name="Hayashi A."/>
            <person name="Hijishita S."/>
            <person name="Honda M."/>
            <person name="Hosokawa S."/>
            <person name="Ichikawa Y."/>
            <person name="Idonuma A."/>
            <person name="Iijima M."/>
            <person name="Ikeda M."/>
            <person name="Ikeno M."/>
            <person name="Ito K."/>
            <person name="Ito S."/>
            <person name="Ito T."/>
            <person name="Ito Y."/>
            <person name="Ito Y."/>
            <person name="Iwabuchi A."/>
            <person name="Kamiya K."/>
            <person name="Karasawa W."/>
            <person name="Kurita K."/>
            <person name="Katagiri S."/>
            <person name="Kikuta A."/>
            <person name="Kobayashi H."/>
            <person name="Kobayashi N."/>
            <person name="Machita K."/>
            <person name="Maehara T."/>
            <person name="Masukawa M."/>
            <person name="Mizubayashi T."/>
            <person name="Mukai Y."/>
            <person name="Nagasaki H."/>
            <person name="Nagata Y."/>
            <person name="Naito S."/>
            <person name="Nakashima M."/>
            <person name="Nakama Y."/>
            <person name="Nakamichi Y."/>
            <person name="Nakamura M."/>
            <person name="Meguro A."/>
            <person name="Negishi M."/>
            <person name="Ohta I."/>
            <person name="Ohta T."/>
            <person name="Okamoto M."/>
            <person name="Ono N."/>
            <person name="Saji S."/>
            <person name="Sakaguchi M."/>
            <person name="Sakai K."/>
            <person name="Shibata M."/>
            <person name="Shimokawa T."/>
            <person name="Song J."/>
            <person name="Takazaki Y."/>
            <person name="Terasawa K."/>
            <person name="Tsugane M."/>
            <person name="Tsuji K."/>
            <person name="Ueda S."/>
            <person name="Waki K."/>
            <person name="Yamagata H."/>
            <person name="Yamamoto M."/>
            <person name="Yamamoto S."/>
            <person name="Yamane H."/>
            <person name="Yoshiki S."/>
            <person name="Yoshihara R."/>
            <person name="Yukawa K."/>
            <person name="Zhong H."/>
            <person name="Yano M."/>
            <person name="Yuan Q."/>
            <person name="Ouyang S."/>
            <person name="Liu J."/>
            <person name="Jones K.M."/>
            <person name="Gansberger K."/>
            <person name="Moffat K."/>
            <person name="Hill J."/>
            <person name="Bera J."/>
            <person name="Fadrosh D."/>
            <person name="Jin S."/>
            <person name="Johri S."/>
            <person name="Kim M."/>
            <person name="Overton L."/>
            <person name="Reardon M."/>
            <person name="Tsitrin T."/>
            <person name="Vuong H."/>
            <person name="Weaver B."/>
            <person name="Ciecko A."/>
            <person name="Tallon L."/>
            <person name="Jackson J."/>
            <person name="Pai G."/>
            <person name="Aken S.V."/>
            <person name="Utterback T."/>
            <person name="Reidmuller S."/>
            <person name="Feldblyum T."/>
            <person name="Hsiao J."/>
            <person name="Zismann V."/>
            <person name="Iobst S."/>
            <person name="de Vazeille A.R."/>
            <person name="Buell C.R."/>
            <person name="Ying K."/>
            <person name="Li Y."/>
            <person name="Lu T."/>
            <person name="Huang Y."/>
            <person name="Zhao Q."/>
            <person name="Feng Q."/>
            <person name="Zhang L."/>
            <person name="Zhu J."/>
            <person name="Weng Q."/>
            <person name="Mu J."/>
            <person name="Lu Y."/>
            <person name="Fan D."/>
            <person name="Liu Y."/>
            <person name="Guan J."/>
            <person name="Zhang Y."/>
            <person name="Yu S."/>
            <person name="Liu X."/>
            <person name="Zhang Y."/>
            <person name="Hong G."/>
            <person name="Han B."/>
            <person name="Choisne N."/>
            <person name="Demange N."/>
            <person name="Orjeda G."/>
            <person name="Samain S."/>
            <person name="Cattolico L."/>
            <person name="Pelletier E."/>
            <person name="Couloux A."/>
            <person name="Segurens B."/>
            <person name="Wincker P."/>
            <person name="D'Hont A."/>
            <person name="Scarpelli C."/>
            <person name="Weissenbach J."/>
            <person name="Salanoubat M."/>
            <person name="Quetier F."/>
            <person name="Yu Y."/>
            <person name="Kim H.R."/>
            <person name="Rambo T."/>
            <person name="Currie J."/>
            <person name="Collura K."/>
            <person name="Luo M."/>
            <person name="Yang T."/>
            <person name="Ammiraju J.S.S."/>
            <person name="Engler F."/>
            <person name="Soderlund C."/>
            <person name="Wing R.A."/>
            <person name="Palmer L.E."/>
            <person name="de la Bastide M."/>
            <person name="Spiegel L."/>
            <person name="Nascimento L."/>
            <person name="Zutavern T."/>
            <person name="O'Shaughnessy A."/>
            <person name="Dike S."/>
            <person name="Dedhia N."/>
            <person name="Preston R."/>
            <person name="Balija V."/>
            <person name="McCombie W.R."/>
            <person name="Chow T."/>
            <person name="Chen H."/>
            <person name="Chung M."/>
            <person name="Chen C."/>
            <person name="Shaw J."/>
            <person name="Wu H."/>
            <person name="Hsiao K."/>
            <person name="Chao Y."/>
            <person name="Chu M."/>
            <person name="Cheng C."/>
            <person name="Hour A."/>
            <person name="Lee P."/>
            <person name="Lin S."/>
            <person name="Lin Y."/>
            <person name="Liou J."/>
            <person name="Liu S."/>
            <person name="Hsing Y."/>
            <person name="Raghuvanshi S."/>
            <person name="Mohanty A."/>
            <person name="Bharti A.K."/>
            <person name="Gaur A."/>
            <person name="Gupta V."/>
            <person name="Kumar D."/>
            <person name="Ravi V."/>
            <person name="Vij S."/>
            <person name="Kapur A."/>
            <person name="Khurana P."/>
            <person name="Khurana P."/>
            <person name="Khurana J.P."/>
            <person name="Tyagi A.K."/>
            <person name="Gaikwad K."/>
            <person name="Singh A."/>
            <person name="Dalal V."/>
            <person name="Srivastava S."/>
            <person name="Dixit A."/>
            <person name="Pal A.K."/>
            <person name="Ghazi I.A."/>
            <person name="Yadav M."/>
            <person name="Pandit A."/>
            <person name="Bhargava A."/>
            <person name="Sureshbabu K."/>
            <person name="Batra K."/>
            <person name="Sharma T.R."/>
            <person name="Mohapatra T."/>
            <person name="Singh N.K."/>
            <person name="Messing J."/>
            <person name="Nelson A.B."/>
            <person name="Fuks G."/>
            <person name="Kavchok S."/>
            <person name="Keizer G."/>
            <person name="Linton E."/>
            <person name="Llaca V."/>
            <person name="Song R."/>
            <person name="Tanyolac B."/>
            <person name="Young S."/>
            <person name="Ho-Il K."/>
            <person name="Hahn J.H."/>
            <person name="Sangsakoo G."/>
            <person name="Vanavichit A."/>
            <person name="de Mattos Luiz.A.T."/>
            <person name="Zimmer P.D."/>
            <person name="Malone G."/>
            <person name="Dellagostin O."/>
            <person name="de Oliveira A.C."/>
            <person name="Bevan M."/>
            <person name="Bancroft I."/>
            <person name="Minx P."/>
            <person name="Cordum H."/>
            <person name="Wilson R."/>
            <person name="Cheng Z."/>
            <person name="Jin W."/>
            <person name="Jiang J."/>
            <person name="Leong S.A."/>
            <person name="Iwama H."/>
            <person name="Gojobori T."/>
            <person name="Itoh T."/>
            <person name="Niimura Y."/>
            <person name="Fujii Y."/>
            <person name="Habara T."/>
            <person name="Sakai H."/>
            <person name="Sato Y."/>
            <person name="Wilson G."/>
            <person name="Kumar K."/>
            <person name="McCouch S."/>
            <person name="Juretic N."/>
            <person name="Hoen D."/>
            <person name="Wright S."/>
            <person name="Bruskiewich R."/>
            <person name="Bureau T."/>
            <person name="Miyao A."/>
            <person name="Hirochika H."/>
            <person name="Nishikawa T."/>
            <person name="Kadowaki K."/>
            <person name="Sugiura M."/>
            <person name="Burr B."/>
            <person name="Sasaki T."/>
        </authorList>
    </citation>
    <scope>NUCLEOTIDE SEQUENCE [LARGE SCALE GENOMIC DNA]</scope>
    <source>
        <strain evidence="4">cv. Nipponbare</strain>
    </source>
</reference>
<dbReference type="Proteomes" id="UP000000763">
    <property type="component" value="Chromosome 6"/>
</dbReference>
<reference evidence="3" key="2">
    <citation type="submission" date="2002-07" db="EMBL/GenBank/DDBJ databases">
        <title>Oryza sativa nipponbare(GA3) genomic DNA, chromosome 6, PAC clone:P0046H10.</title>
        <authorList>
            <person name="Sasaki T."/>
            <person name="Matsumoto T."/>
            <person name="Katayose Y."/>
        </authorList>
    </citation>
    <scope>NUCLEOTIDE SEQUENCE</scope>
</reference>
<sequence length="158" mass="17361">MASPSRPSSSASAHGLPQPTIHHDPPTGHHHHVYLHPCVCFLELWEHAPISEQVHQRVAGHRFHCLDLERVPDMDEEVGSVVLFEPREAEEIMGSGDHGSGGRVAKTSRCDGVAASREGGVDVTGGVKEEEAPLVRGWLARETSETRMWLYGERMSTT</sequence>
<evidence type="ECO:0000313" key="3">
    <source>
        <dbReference type="EMBL" id="BAD46171.1"/>
    </source>
</evidence>
<dbReference type="AlphaFoldDB" id="Q652U6"/>
<organism evidence="3 4">
    <name type="scientific">Oryza sativa subsp. japonica</name>
    <name type="common">Rice</name>
    <dbReference type="NCBI Taxonomy" id="39947"/>
    <lineage>
        <taxon>Eukaryota</taxon>
        <taxon>Viridiplantae</taxon>
        <taxon>Streptophyta</taxon>
        <taxon>Embryophyta</taxon>
        <taxon>Tracheophyta</taxon>
        <taxon>Spermatophyta</taxon>
        <taxon>Magnoliopsida</taxon>
        <taxon>Liliopsida</taxon>
        <taxon>Poales</taxon>
        <taxon>Poaceae</taxon>
        <taxon>BOP clade</taxon>
        <taxon>Oryzoideae</taxon>
        <taxon>Oryzeae</taxon>
        <taxon>Oryzinae</taxon>
        <taxon>Oryza</taxon>
        <taxon>Oryza sativa</taxon>
    </lineage>
</organism>
<reference evidence="4" key="4">
    <citation type="journal article" date="2008" name="Nucleic Acids Res.">
        <title>The rice annotation project database (RAP-DB): 2008 update.</title>
        <authorList>
            <consortium name="The rice annotation project (RAP)"/>
        </authorList>
    </citation>
    <scope>GENOME REANNOTATION</scope>
    <source>
        <strain evidence="4">cv. Nipponbare</strain>
    </source>
</reference>
<reference evidence="2" key="1">
    <citation type="submission" date="2001-04" db="EMBL/GenBank/DDBJ databases">
        <title>Oryza sativa nipponbare(GA3) genomic DNA, chromosome 6, PAC clone:P0592E11.</title>
        <authorList>
            <person name="Sasaki T."/>
            <person name="Matsumoto T."/>
            <person name="Yamamoto K."/>
        </authorList>
    </citation>
    <scope>NUCLEOTIDE SEQUENCE</scope>
</reference>
<evidence type="ECO:0000313" key="2">
    <source>
        <dbReference type="EMBL" id="BAD45230.1"/>
    </source>
</evidence>
<proteinExistence type="predicted"/>
<gene>
    <name evidence="3" type="ORF">P0046H10.39</name>
    <name evidence="2" type="ORF">P0592E11.9</name>
</gene>
<protein>
    <submittedName>
        <fullName evidence="3">Uncharacterized protein</fullName>
    </submittedName>
</protein>
<evidence type="ECO:0000313" key="4">
    <source>
        <dbReference type="Proteomes" id="UP000000763"/>
    </source>
</evidence>
<dbReference type="EMBL" id="AP003490">
    <property type="protein sequence ID" value="BAD45230.1"/>
    <property type="molecule type" value="Genomic_DNA"/>
</dbReference>
<name>Q652U6_ORYSJ</name>
<evidence type="ECO:0000256" key="1">
    <source>
        <dbReference type="SAM" id="MobiDB-lite"/>
    </source>
</evidence>